<evidence type="ECO:0000256" key="9">
    <source>
        <dbReference type="SAM" id="MobiDB-lite"/>
    </source>
</evidence>
<feature type="domain" description="Peptidase S59" evidence="10">
    <location>
        <begin position="877"/>
        <end position="1012"/>
    </location>
</feature>
<dbReference type="GO" id="GO:0044614">
    <property type="term" value="C:nuclear pore cytoplasmic filaments"/>
    <property type="evidence" value="ECO:0007669"/>
    <property type="project" value="TreeGrafter"/>
</dbReference>
<dbReference type="PROSITE" id="PS51434">
    <property type="entry name" value="NUP_C"/>
    <property type="match status" value="1"/>
</dbReference>
<dbReference type="KEGG" id="tan:TA10260"/>
<protein>
    <submittedName>
        <fullName evidence="11">Nucleoporin, putative</fullName>
    </submittedName>
</protein>
<comment type="subcellular location">
    <subcellularLocation>
        <location evidence="1">Nucleus</location>
        <location evidence="1">Nuclear pore complex</location>
    </subcellularLocation>
</comment>
<dbReference type="VEuPathDB" id="PiroplasmaDB:TA10260"/>
<dbReference type="STRING" id="5874.Q4U8V8"/>
<feature type="compositionally biased region" description="Low complexity" evidence="9">
    <location>
        <begin position="415"/>
        <end position="434"/>
    </location>
</feature>
<evidence type="ECO:0000256" key="2">
    <source>
        <dbReference type="ARBA" id="ARBA00008926"/>
    </source>
</evidence>
<feature type="compositionally biased region" description="Low complexity" evidence="9">
    <location>
        <begin position="10"/>
        <end position="30"/>
    </location>
</feature>
<dbReference type="InterPro" id="IPR025574">
    <property type="entry name" value="Nucleoporin_FG_rpt"/>
</dbReference>
<evidence type="ECO:0000313" key="12">
    <source>
        <dbReference type="Proteomes" id="UP000001950"/>
    </source>
</evidence>
<keyword evidence="6" id="KW-0811">Translocation</keyword>
<dbReference type="SUPFAM" id="SSF82215">
    <property type="entry name" value="C-terminal autoproteolytic domain of nucleoporin nup98"/>
    <property type="match status" value="1"/>
</dbReference>
<evidence type="ECO:0000256" key="1">
    <source>
        <dbReference type="ARBA" id="ARBA00004567"/>
    </source>
</evidence>
<dbReference type="AlphaFoldDB" id="Q4U8V8"/>
<feature type="compositionally biased region" description="Low complexity" evidence="9">
    <location>
        <begin position="459"/>
        <end position="482"/>
    </location>
</feature>
<feature type="region of interest" description="Disordered" evidence="9">
    <location>
        <begin position="327"/>
        <end position="349"/>
    </location>
</feature>
<feature type="region of interest" description="Disordered" evidence="9">
    <location>
        <begin position="363"/>
        <end position="482"/>
    </location>
</feature>
<dbReference type="MEROPS" id="S59.A08"/>
<organism evidence="11 12">
    <name type="scientific">Theileria annulata</name>
    <dbReference type="NCBI Taxonomy" id="5874"/>
    <lineage>
        <taxon>Eukaryota</taxon>
        <taxon>Sar</taxon>
        <taxon>Alveolata</taxon>
        <taxon>Apicomplexa</taxon>
        <taxon>Aconoidasida</taxon>
        <taxon>Piroplasmida</taxon>
        <taxon>Theileriidae</taxon>
        <taxon>Theileria</taxon>
    </lineage>
</organism>
<feature type="compositionally biased region" description="Low complexity" evidence="9">
    <location>
        <begin position="535"/>
        <end position="546"/>
    </location>
</feature>
<proteinExistence type="inferred from homology"/>
<feature type="compositionally biased region" description="Low complexity" evidence="9">
    <location>
        <begin position="363"/>
        <end position="374"/>
    </location>
</feature>
<dbReference type="Pfam" id="PF04096">
    <property type="entry name" value="Nucleoporin2"/>
    <property type="match status" value="1"/>
</dbReference>
<evidence type="ECO:0000256" key="6">
    <source>
        <dbReference type="ARBA" id="ARBA00023010"/>
    </source>
</evidence>
<dbReference type="Pfam" id="PF13634">
    <property type="entry name" value="Nucleoporin_FG"/>
    <property type="match status" value="4"/>
</dbReference>
<dbReference type="PANTHER" id="PTHR23198">
    <property type="entry name" value="NUCLEOPORIN"/>
    <property type="match status" value="1"/>
</dbReference>
<name>Q4U8V8_THEAN</name>
<dbReference type="GO" id="GO:0017056">
    <property type="term" value="F:structural constituent of nuclear pore"/>
    <property type="evidence" value="ECO:0007669"/>
    <property type="project" value="InterPro"/>
</dbReference>
<accession>Q4U8V8</accession>
<reference evidence="11 12" key="1">
    <citation type="journal article" date="2005" name="Science">
        <title>Genome of the host-cell transforming parasite Theileria annulata compared with T. parva.</title>
        <authorList>
            <person name="Pain A."/>
            <person name="Renauld H."/>
            <person name="Berriman M."/>
            <person name="Murphy L."/>
            <person name="Yeats C.A."/>
            <person name="Weir W."/>
            <person name="Kerhornou A."/>
            <person name="Aslett M."/>
            <person name="Bishop R."/>
            <person name="Bouchier C."/>
            <person name="Cochet M."/>
            <person name="Coulson R.M.R."/>
            <person name="Cronin A."/>
            <person name="de Villiers E.P."/>
            <person name="Fraser A."/>
            <person name="Fosker N."/>
            <person name="Gardner M."/>
            <person name="Goble A."/>
            <person name="Griffiths-Jones S."/>
            <person name="Harris D.E."/>
            <person name="Katzer F."/>
            <person name="Larke N."/>
            <person name="Lord A."/>
            <person name="Maser P."/>
            <person name="McKellar S."/>
            <person name="Mooney P."/>
            <person name="Morton F."/>
            <person name="Nene V."/>
            <person name="O'Neil S."/>
            <person name="Price C."/>
            <person name="Quail M.A."/>
            <person name="Rabbinowitsch E."/>
            <person name="Rawlings N.D."/>
            <person name="Rutter S."/>
            <person name="Saunders D."/>
            <person name="Seeger K."/>
            <person name="Shah T."/>
            <person name="Squares R."/>
            <person name="Squares S."/>
            <person name="Tivey A."/>
            <person name="Walker A.R."/>
            <person name="Woodward J."/>
            <person name="Dobbelaere D.A.E."/>
            <person name="Langsley G."/>
            <person name="Rajandream M.A."/>
            <person name="McKeever D."/>
            <person name="Shiels B."/>
            <person name="Tait A."/>
            <person name="Barrell B.G."/>
            <person name="Hall N."/>
        </authorList>
    </citation>
    <scope>NUCLEOTIDE SEQUENCE [LARGE SCALE GENOMIC DNA]</scope>
    <source>
        <strain evidence="12">Ankara</strain>
    </source>
</reference>
<dbReference type="Gene3D" id="3.30.1610.10">
    <property type="entry name" value="Peptidase S59, nucleoporin"/>
    <property type="match status" value="1"/>
</dbReference>
<dbReference type="eggNOG" id="KOG0845">
    <property type="taxonomic scope" value="Eukaryota"/>
</dbReference>
<dbReference type="Proteomes" id="UP000001950">
    <property type="component" value="Chromosome 4"/>
</dbReference>
<dbReference type="GO" id="GO:0008139">
    <property type="term" value="F:nuclear localization sequence binding"/>
    <property type="evidence" value="ECO:0007669"/>
    <property type="project" value="TreeGrafter"/>
</dbReference>
<evidence type="ECO:0000256" key="3">
    <source>
        <dbReference type="ARBA" id="ARBA00022448"/>
    </source>
</evidence>
<keyword evidence="8" id="KW-0539">Nucleus</keyword>
<dbReference type="GO" id="GO:0006606">
    <property type="term" value="P:protein import into nucleus"/>
    <property type="evidence" value="ECO:0007669"/>
    <property type="project" value="TreeGrafter"/>
</dbReference>
<gene>
    <name evidence="11" type="ORF">TA10260</name>
</gene>
<keyword evidence="4" id="KW-0509">mRNA transport</keyword>
<dbReference type="GeneID" id="3862617"/>
<dbReference type="InterPro" id="IPR037665">
    <property type="entry name" value="Nucleoporin_S59-like"/>
</dbReference>
<evidence type="ECO:0000313" key="11">
    <source>
        <dbReference type="EMBL" id="CAI76745.1"/>
    </source>
</evidence>
<dbReference type="GO" id="GO:0006405">
    <property type="term" value="P:RNA export from nucleus"/>
    <property type="evidence" value="ECO:0007669"/>
    <property type="project" value="TreeGrafter"/>
</dbReference>
<keyword evidence="7" id="KW-0906">Nuclear pore complex</keyword>
<comment type="similarity">
    <text evidence="2">Belongs to the nucleoporin GLFG family.</text>
</comment>
<dbReference type="OrthoDB" id="448516at2759"/>
<dbReference type="InParanoid" id="Q4U8V8"/>
<evidence type="ECO:0000256" key="7">
    <source>
        <dbReference type="ARBA" id="ARBA00023132"/>
    </source>
</evidence>
<feature type="compositionally biased region" description="Low complexity" evidence="9">
    <location>
        <begin position="440"/>
        <end position="453"/>
    </location>
</feature>
<feature type="region of interest" description="Disordered" evidence="9">
    <location>
        <begin position="535"/>
        <end position="559"/>
    </location>
</feature>
<feature type="region of interest" description="Disordered" evidence="9">
    <location>
        <begin position="845"/>
        <end position="887"/>
    </location>
</feature>
<evidence type="ECO:0000256" key="8">
    <source>
        <dbReference type="ARBA" id="ARBA00023242"/>
    </source>
</evidence>
<dbReference type="OMA" id="GDILWPG"/>
<feature type="region of interest" description="Disordered" evidence="9">
    <location>
        <begin position="1"/>
        <end position="30"/>
    </location>
</feature>
<keyword evidence="12" id="KW-1185">Reference proteome</keyword>
<dbReference type="GO" id="GO:0000973">
    <property type="term" value="P:post-transcriptional tethering of RNA polymerase II gene DNA at nuclear periphery"/>
    <property type="evidence" value="ECO:0007669"/>
    <property type="project" value="TreeGrafter"/>
</dbReference>
<feature type="region of interest" description="Disordered" evidence="9">
    <location>
        <begin position="503"/>
        <end position="522"/>
    </location>
</feature>
<dbReference type="EMBL" id="CR940353">
    <property type="protein sequence ID" value="CAI76745.1"/>
    <property type="molecule type" value="Genomic_DNA"/>
</dbReference>
<sequence>MFGNTNTSGSFWNTNNQQNTNLSNSFSSLTNSEQKPNYSFGSFGLNNSNATQSANLQNNSFMNSGSNSLFGSNQPSLFGQSTTMGGSTLFGNTGQSNSFFGSNMNNTTQPLGSSNSSVFGTSLFGSDNKQTGSFYQSNTGQNQAGFNQITGNETADPKNFDGSTIVNVAYETNNSPDEYRWEYYRKNDPSLGGLGSGFSNTTGTGLFGSNTGLGSTTSTGLFGSNTGLGSTTGTGLFGSTNTGLGSTTGTGLFGSTTQTSTGTGLFGSNTGLNTNTGTGLFGSTTGLGTNTGLGSTTGTGLFGSTTGTTGTGTGLFGSTNTGLGSTTSTGLFGSTTQTGTGTGLFGSTNTGLGSTTGTGLFGSTTTGLGSTTGTTGTGLFGSTTGTGLGSTTQTGTTGTGLFGSTTTGTTGSGLFGSTNTFGSTTQGLGSTTGTTGTGLFGSTTTGLGSTTGTTGTGLFGSTTGTTATTGTGTGLFGSSNTGLNTNTGTGLFGSTTTGLGSTTGLNTTSSNTGTGLFGSTNTGLGTTSGTGLFGTTTTGLGSTTGTTGTGLFGSTTGLGTNTGTTGTGLFGSTTGLGSTSAGLGSFGNQYGASNLFGATGTATQFNNQMQQNNPKLGCLYLWDLNSPSPGLSSFWSNNMSLPPEAIEYLNKVNSVNKEPAQTQNNNVMNNFYSNDAKDRFGLRKVLSDLGISVPRYYMNTLNTHITTNTDSTDNINDKRVNEDKRLNGDKAVDSGTNSLHKHFEKIRSLQEDKCTEADLLKFYTKGGKLKILKDTNQLKHNLQPNHTTTNHTNSVTNNVTNDMKNVNNMDGLGLGMSGGYLGTNGKTRLDQIYLSKVDEKFVDTESDVKSSVSEKESAGSESVEDVTPSSRPPKLTKDGYSTRPTMQSLQKMTDTQLSSVMDFQVIKDGYGDILWPGYTDLRGLDLDKIVDIGYRKVSVYEDSDEVSPVGTGLNKTALITLYNCTPKDYDERSISKQITQIEKLKEYTESNGCKFISANFKNGIWMFETPYFVNTSGNLPENPKFMSFDHDRS</sequence>
<dbReference type="GO" id="GO:0034398">
    <property type="term" value="P:telomere tethering at nuclear periphery"/>
    <property type="evidence" value="ECO:0007669"/>
    <property type="project" value="TreeGrafter"/>
</dbReference>
<dbReference type="GO" id="GO:0003723">
    <property type="term" value="F:RNA binding"/>
    <property type="evidence" value="ECO:0007669"/>
    <property type="project" value="TreeGrafter"/>
</dbReference>
<keyword evidence="5" id="KW-0653">Protein transport</keyword>
<evidence type="ECO:0000256" key="5">
    <source>
        <dbReference type="ARBA" id="ARBA00022927"/>
    </source>
</evidence>
<dbReference type="InterPro" id="IPR036903">
    <property type="entry name" value="Nup98_auto-Pept-S59_dom_sf"/>
</dbReference>
<dbReference type="GO" id="GO:0051028">
    <property type="term" value="P:mRNA transport"/>
    <property type="evidence" value="ECO:0007669"/>
    <property type="project" value="UniProtKB-KW"/>
</dbReference>
<evidence type="ECO:0000259" key="10">
    <source>
        <dbReference type="PROSITE" id="PS51434"/>
    </source>
</evidence>
<keyword evidence="3" id="KW-0813">Transport</keyword>
<dbReference type="PANTHER" id="PTHR23198:SF6">
    <property type="entry name" value="NUCLEAR PORE COMPLEX PROTEIN NUP98-NUP96"/>
    <property type="match status" value="1"/>
</dbReference>
<feature type="compositionally biased region" description="Basic and acidic residues" evidence="9">
    <location>
        <begin position="845"/>
        <end position="858"/>
    </location>
</feature>
<feature type="compositionally biased region" description="Gly residues" evidence="9">
    <location>
        <begin position="375"/>
        <end position="388"/>
    </location>
</feature>
<dbReference type="InterPro" id="IPR007230">
    <property type="entry name" value="Nup98_auto-Pept-S59_dom"/>
</dbReference>
<evidence type="ECO:0000256" key="4">
    <source>
        <dbReference type="ARBA" id="ARBA00022816"/>
    </source>
</evidence>
<dbReference type="RefSeq" id="XP_953370.1">
    <property type="nucleotide sequence ID" value="XM_948277.1"/>
</dbReference>